<proteinExistence type="predicted"/>
<dbReference type="InterPro" id="IPR013087">
    <property type="entry name" value="Znf_C2H2_type"/>
</dbReference>
<evidence type="ECO:0000313" key="4">
    <source>
        <dbReference type="Proteomes" id="UP000478052"/>
    </source>
</evidence>
<sequence length="1377" mass="160268">MESYTLPCESYIYIKGKLRKPSDAEGDIRFSNNGLAFLFSEMRYEINGIKIQKLKSPGVSSCLKAYCSYTPKQIPTLASLVVHYKIIHILGPYSTFTCKENNCSQSFQTLSSFKKHVLIKHIDTLENNEIIQCSNSELNSHLNNNANTHDLDIVNNTYDQTPQIPNENVFDFNESIKQFHRLAIQFCLNLHNNNNFCRSDVLNIKDDIEVKLIKPITSLLKNMIKNEIKDPLLFHRFQIPLNIVKLNIYKRLSDKLQQVTINNEIQLVSHNGETMYDELSIKGISMPLKFQIKKYFEQNNNLDFALKRYDNLINSSVSNENYNLSNFVQGSLWKEKILSFQNKLVMPFFIYIDDYEINNPLGSKSICHSISAVYYSFPLIEQSSKLTHIFLAALLKSKDLKSFGNDLCFKKLVEDINSLGEDGLIINTSDGPKLIYFILGLITGDNLGLNCICDFSKSFSANYFCRFCKVHKNVSHYLTDEDQTLLRNIHNYTDDVERNDFSQTGVNKLSILNQINSFHVTSNYCVDIMHDIFEGISHYNMCHLIIYYTEKVKIMSLETINFRKQNFSYGLEQKNSSPPIETHHLKKFHLKMSARQMMCFVNFFSLMIGDLVPEDDEVWNFFLTFLEIIEILLSNKLTQGSIPHLKYLINKHNSNYITFFHDSLKPKHHLLTHYPSIILKSGPPRHFWCFRYEAKHKEFKMYARAITSRKNICLTLAKKYQLKFAHFLLNDESNQIVVVAMKNIISSKHNEFVFNTLNIPSNFFNSYSKINFKGTDYKIVCLYEILEIIVLQNNEVLFTVHQIQLVSYNLHFKAYEVDTECVDVEALRYITKDEIIQLLNKHPLGTRVKFAQYVKEWQKSIRGNTLQDISATKKLSEPVSISSELTQSFNLEKILSTNTQGAMIVNYYTTNNNLNESCRNLLVDLIIATLVNKKISMTVALANNIATVIVETFTSEIKVNYTLIYYYFYNFTKNIIAELSTFICLKEVYFLRDAGAKCPKGKLYSKYFNKIRNLKHHGLVPQQPKEKKCVEQETRISMELDCEISTENDIDMLLSSLKHEELSWPEIENIWKKTTGYRLKNFKATDFSATELQKTWPQYKKPLGHKLIDIDFKRLYQKNVTSMLSMFDTSFTKLLKILNDRVKDVNSSKHSVVIYLLHAVFLPTSKNSFSDPNGRKCTVKYSIKDSQNSFLMVANTAVELEEMLKLKKSKNNPIQPCLLIVGTVVNPSQILVYFDEIKYTFFLIVKALDICIKIYHVFNIEYPIESLNVWLFLQPTDFKSIVYRFGRNTCRKETLKKIKKITIELIKVIWKMPIIRVNDKEKLKLLKVIDSRKTTWDLCEYPALPRNTSHSWTIKSSSLLEKPRFILFRLQTDRKKI</sequence>
<keyword evidence="1" id="KW-0862">Zinc</keyword>
<evidence type="ECO:0000313" key="3">
    <source>
        <dbReference type="EMBL" id="KAF0749057.1"/>
    </source>
</evidence>
<gene>
    <name evidence="3" type="ORF">FWK35_00021613</name>
</gene>
<protein>
    <submittedName>
        <fullName evidence="3">C2H2-type domain-containing protein</fullName>
    </submittedName>
</protein>
<dbReference type="PROSITE" id="PS00028">
    <property type="entry name" value="ZINC_FINGER_C2H2_1"/>
    <property type="match status" value="1"/>
</dbReference>
<dbReference type="OrthoDB" id="6625353at2759"/>
<evidence type="ECO:0000259" key="2">
    <source>
        <dbReference type="PROSITE" id="PS50157"/>
    </source>
</evidence>
<dbReference type="Pfam" id="PF21738">
    <property type="entry name" value="DJR-like_dom"/>
    <property type="match status" value="2"/>
</dbReference>
<dbReference type="InterPro" id="IPR049512">
    <property type="entry name" value="DJR-like_dom"/>
</dbReference>
<comment type="caution">
    <text evidence="3">The sequence shown here is derived from an EMBL/GenBank/DDBJ whole genome shotgun (WGS) entry which is preliminary data.</text>
</comment>
<reference evidence="3 4" key="1">
    <citation type="submission" date="2019-08" db="EMBL/GenBank/DDBJ databases">
        <title>Whole genome of Aphis craccivora.</title>
        <authorList>
            <person name="Voronova N.V."/>
            <person name="Shulinski R.S."/>
            <person name="Bandarenka Y.V."/>
            <person name="Zhorov D.G."/>
            <person name="Warner D."/>
        </authorList>
    </citation>
    <scope>NUCLEOTIDE SEQUENCE [LARGE SCALE GENOMIC DNA]</scope>
    <source>
        <strain evidence="3">180601</strain>
        <tissue evidence="3">Whole Body</tissue>
    </source>
</reference>
<dbReference type="PANTHER" id="PTHR36159">
    <property type="entry name" value="PROTEIN CBG23766"/>
    <property type="match status" value="1"/>
</dbReference>
<dbReference type="SMART" id="SM00355">
    <property type="entry name" value="ZnF_C2H2"/>
    <property type="match status" value="2"/>
</dbReference>
<dbReference type="GO" id="GO:0008270">
    <property type="term" value="F:zinc ion binding"/>
    <property type="evidence" value="ECO:0007669"/>
    <property type="project" value="UniProtKB-KW"/>
</dbReference>
<organism evidence="3 4">
    <name type="scientific">Aphis craccivora</name>
    <name type="common">Cowpea aphid</name>
    <dbReference type="NCBI Taxonomy" id="307492"/>
    <lineage>
        <taxon>Eukaryota</taxon>
        <taxon>Metazoa</taxon>
        <taxon>Ecdysozoa</taxon>
        <taxon>Arthropoda</taxon>
        <taxon>Hexapoda</taxon>
        <taxon>Insecta</taxon>
        <taxon>Pterygota</taxon>
        <taxon>Neoptera</taxon>
        <taxon>Paraneoptera</taxon>
        <taxon>Hemiptera</taxon>
        <taxon>Sternorrhyncha</taxon>
        <taxon>Aphidomorpha</taxon>
        <taxon>Aphidoidea</taxon>
        <taxon>Aphididae</taxon>
        <taxon>Aphidini</taxon>
        <taxon>Aphis</taxon>
        <taxon>Aphis</taxon>
    </lineage>
</organism>
<feature type="domain" description="C2H2-type" evidence="2">
    <location>
        <begin position="96"/>
        <end position="121"/>
    </location>
</feature>
<dbReference type="EMBL" id="VUJU01006242">
    <property type="protein sequence ID" value="KAF0749057.1"/>
    <property type="molecule type" value="Genomic_DNA"/>
</dbReference>
<evidence type="ECO:0000256" key="1">
    <source>
        <dbReference type="PROSITE-ProRule" id="PRU00042"/>
    </source>
</evidence>
<dbReference type="PROSITE" id="PS50157">
    <property type="entry name" value="ZINC_FINGER_C2H2_2"/>
    <property type="match status" value="1"/>
</dbReference>
<keyword evidence="1" id="KW-0863">Zinc-finger</keyword>
<accession>A0A6G0Y4R8</accession>
<keyword evidence="4" id="KW-1185">Reference proteome</keyword>
<name>A0A6G0Y4R8_APHCR</name>
<dbReference type="PANTHER" id="PTHR36159:SF1">
    <property type="entry name" value="RETROVIRUS-RELATED POL POLYPROTEIN FROM TRANSPOSON 412-LIKE PROTEIN"/>
    <property type="match status" value="1"/>
</dbReference>
<keyword evidence="1" id="KW-0479">Metal-binding</keyword>
<dbReference type="Proteomes" id="UP000478052">
    <property type="component" value="Unassembled WGS sequence"/>
</dbReference>